<dbReference type="Proteomes" id="UP001231370">
    <property type="component" value="Unassembled WGS sequence"/>
</dbReference>
<name>A0ABT7BJI4_9CYAN</name>
<evidence type="ECO:0000256" key="1">
    <source>
        <dbReference type="SAM" id="MobiDB-lite"/>
    </source>
</evidence>
<evidence type="ECO:0000313" key="2">
    <source>
        <dbReference type="EMBL" id="MDJ1179319.1"/>
    </source>
</evidence>
<organism evidence="2 3">
    <name type="scientific">Roseofilum halophilum BLCC-M91</name>
    <dbReference type="NCBI Taxonomy" id="3022259"/>
    <lineage>
        <taxon>Bacteria</taxon>
        <taxon>Bacillati</taxon>
        <taxon>Cyanobacteriota</taxon>
        <taxon>Cyanophyceae</taxon>
        <taxon>Desertifilales</taxon>
        <taxon>Desertifilaceae</taxon>
        <taxon>Roseofilum</taxon>
        <taxon>Roseofilum halophilum</taxon>
    </lineage>
</organism>
<gene>
    <name evidence="2" type="ORF">PJF56_10625</name>
</gene>
<protein>
    <submittedName>
        <fullName evidence="2">Uncharacterized protein</fullName>
    </submittedName>
</protein>
<feature type="region of interest" description="Disordered" evidence="1">
    <location>
        <begin position="1"/>
        <end position="33"/>
    </location>
</feature>
<dbReference type="RefSeq" id="WP_283762629.1">
    <property type="nucleotide sequence ID" value="NZ_JAQPOK010000083.1"/>
</dbReference>
<accession>A0ABT7BJI4</accession>
<comment type="caution">
    <text evidence="2">The sequence shown here is derived from an EMBL/GenBank/DDBJ whole genome shotgun (WGS) entry which is preliminary data.</text>
</comment>
<feature type="compositionally biased region" description="Polar residues" evidence="1">
    <location>
        <begin position="1"/>
        <end position="12"/>
    </location>
</feature>
<sequence length="212" mass="24017">MRSYLTPSSTAMNGRGKQKAPLLEGTATDGRGEEPQIKHTRIMAFNFLEIKRLGTMYRAVEAALQRFPNESLQKTQDILGQQILAESQVDSIEGIRISIDCRIRTFPRPKYAIGNYVKFFDPSEETDRGLITGMSYGMYHTTQWFYEINVDGLPDDSIFVGQENIKKILPPWESPEESGLSEETVALLESFLDNFEKSHGPLFPDEEKESVA</sequence>
<dbReference type="EMBL" id="JAQPOK010000083">
    <property type="protein sequence ID" value="MDJ1179319.1"/>
    <property type="molecule type" value="Genomic_DNA"/>
</dbReference>
<proteinExistence type="predicted"/>
<evidence type="ECO:0000313" key="3">
    <source>
        <dbReference type="Proteomes" id="UP001231370"/>
    </source>
</evidence>
<reference evidence="2 3" key="1">
    <citation type="submission" date="2023-01" db="EMBL/GenBank/DDBJ databases">
        <title>Novel diversity within Roseofilum (Cyanobacteria; Desertifilaceae) from marine benthic mats with descriptions of four novel species.</title>
        <authorList>
            <person name="Wang Y."/>
            <person name="Berthold D.E."/>
            <person name="Hu J."/>
            <person name="Lefler F.W."/>
            <person name="Laughinghouse H.D. IV."/>
        </authorList>
    </citation>
    <scope>NUCLEOTIDE SEQUENCE [LARGE SCALE GENOMIC DNA]</scope>
    <source>
        <strain evidence="2 3">BLCC-M91</strain>
    </source>
</reference>
<keyword evidence="3" id="KW-1185">Reference proteome</keyword>